<keyword evidence="3" id="KW-1185">Reference proteome</keyword>
<proteinExistence type="predicted"/>
<evidence type="ECO:0000313" key="3">
    <source>
        <dbReference type="Proteomes" id="UP001190700"/>
    </source>
</evidence>
<sequence length="192" mass="21809">MPSDKIEKEEGALTAIVVGMPVTSSTNIVKQTPYMRSESERSKASSNMRKAVLRWMHDVDVALGEKGTLATLKRNQTEIATWKKAVSANGVHAWYSGSEGSKAFKRMDSLKAQFESTHEWLKLQVERGRAALNDELDAKDMIVDVVFFVVRNHGKLTSQTLEEYGRRINDELAWFRNQKTEYQREVASKLLD</sequence>
<dbReference type="EMBL" id="LGRX02003775">
    <property type="protein sequence ID" value="KAK3281629.1"/>
    <property type="molecule type" value="Genomic_DNA"/>
</dbReference>
<comment type="caution">
    <text evidence="2">The sequence shown here is derived from an EMBL/GenBank/DDBJ whole genome shotgun (WGS) entry which is preliminary data.</text>
</comment>
<gene>
    <name evidence="2" type="ORF">CYMTET_10591</name>
    <name evidence="1" type="ORF">CYMTET_40403</name>
</gene>
<name>A0AAE0LEB0_9CHLO</name>
<reference evidence="2 3" key="1">
    <citation type="journal article" date="2015" name="Genome Biol. Evol.">
        <title>Comparative Genomics of a Bacterivorous Green Alga Reveals Evolutionary Causalities and Consequences of Phago-Mixotrophic Mode of Nutrition.</title>
        <authorList>
            <person name="Burns J.A."/>
            <person name="Paasch A."/>
            <person name="Narechania A."/>
            <person name="Kim E."/>
        </authorList>
    </citation>
    <scope>NUCLEOTIDE SEQUENCE [LARGE SCALE GENOMIC DNA]</scope>
    <source>
        <strain evidence="2">PLY_AMNH</strain>
    </source>
</reference>
<dbReference type="AlphaFoldDB" id="A0AAE0LEB0"/>
<evidence type="ECO:0000313" key="1">
    <source>
        <dbReference type="EMBL" id="KAK3250210.1"/>
    </source>
</evidence>
<dbReference type="Proteomes" id="UP001190700">
    <property type="component" value="Unassembled WGS sequence"/>
</dbReference>
<accession>A0AAE0LEB0</accession>
<reference evidence="2" key="2">
    <citation type="submission" date="2023-06" db="EMBL/GenBank/DDBJ databases">
        <title>Long-read-based genome assembly of the green algal bacterivore Cymbomonas tetramitiformis.</title>
        <authorList>
            <person name="Gyaltshen Y."/>
            <person name="Rozenberg A."/>
            <person name="Paasch A."/>
            <person name="Burns J.A."/>
            <person name="Warring S."/>
            <person name="Larson R."/>
            <person name="Maurer-Alcala X."/>
            <person name="Dacks J."/>
            <person name="Kim E."/>
        </authorList>
    </citation>
    <scope>NUCLEOTIDE SEQUENCE</scope>
    <source>
        <strain evidence="2">PLY_AMNH</strain>
    </source>
</reference>
<protein>
    <submittedName>
        <fullName evidence="2">Uncharacterized protein</fullName>
    </submittedName>
</protein>
<evidence type="ECO:0000313" key="2">
    <source>
        <dbReference type="EMBL" id="KAK3281629.1"/>
    </source>
</evidence>
<dbReference type="EMBL" id="LGRX02026845">
    <property type="protein sequence ID" value="KAK3250210.1"/>
    <property type="molecule type" value="Genomic_DNA"/>
</dbReference>
<organism evidence="2 3">
    <name type="scientific">Cymbomonas tetramitiformis</name>
    <dbReference type="NCBI Taxonomy" id="36881"/>
    <lineage>
        <taxon>Eukaryota</taxon>
        <taxon>Viridiplantae</taxon>
        <taxon>Chlorophyta</taxon>
        <taxon>Pyramimonadophyceae</taxon>
        <taxon>Pyramimonadales</taxon>
        <taxon>Pyramimonadaceae</taxon>
        <taxon>Cymbomonas</taxon>
    </lineage>
</organism>